<dbReference type="OrthoDB" id="2386686at2759"/>
<proteinExistence type="predicted"/>
<evidence type="ECO:0000256" key="4">
    <source>
        <dbReference type="ARBA" id="ARBA00022454"/>
    </source>
</evidence>
<evidence type="ECO:0000256" key="3">
    <source>
        <dbReference type="ARBA" id="ARBA00016382"/>
    </source>
</evidence>
<keyword evidence="4" id="KW-0158">Chromosome</keyword>
<dbReference type="InParanoid" id="A0A6J2VVC2"/>
<name>A0A6J2VVC2_CHACN</name>
<evidence type="ECO:0000256" key="6">
    <source>
        <dbReference type="ARBA" id="ARBA00023328"/>
    </source>
</evidence>
<evidence type="ECO:0000313" key="7">
    <source>
        <dbReference type="Proteomes" id="UP000504632"/>
    </source>
</evidence>
<dbReference type="GO" id="GO:0000775">
    <property type="term" value="C:chromosome, centromeric region"/>
    <property type="evidence" value="ECO:0007669"/>
    <property type="project" value="UniProtKB-SubCell"/>
</dbReference>
<evidence type="ECO:0000256" key="5">
    <source>
        <dbReference type="ARBA" id="ARBA00023242"/>
    </source>
</evidence>
<dbReference type="GeneID" id="115816761"/>
<dbReference type="InterPro" id="IPR027417">
    <property type="entry name" value="P-loop_NTPase"/>
</dbReference>
<dbReference type="InterPro" id="IPR020987">
    <property type="entry name" value="Centromere_Cenp-M"/>
</dbReference>
<dbReference type="Pfam" id="PF11111">
    <property type="entry name" value="CENP-M"/>
    <property type="match status" value="1"/>
</dbReference>
<dbReference type="GO" id="GO:0005634">
    <property type="term" value="C:nucleus"/>
    <property type="evidence" value="ECO:0007669"/>
    <property type="project" value="UniProtKB-SubCell"/>
</dbReference>
<gene>
    <name evidence="8" type="primary">pane1</name>
</gene>
<dbReference type="Gene3D" id="3.40.50.300">
    <property type="entry name" value="P-loop containing nucleotide triphosphate hydrolases"/>
    <property type="match status" value="1"/>
</dbReference>
<dbReference type="FunCoup" id="A0A6J2VVC2">
    <property type="interactions" value="1595"/>
</dbReference>
<reference evidence="8" key="1">
    <citation type="submission" date="2025-08" db="UniProtKB">
        <authorList>
            <consortium name="RefSeq"/>
        </authorList>
    </citation>
    <scope>IDENTIFICATION</scope>
</reference>
<keyword evidence="5" id="KW-0539">Nucleus</keyword>
<keyword evidence="7" id="KW-1185">Reference proteome</keyword>
<organism evidence="7 8">
    <name type="scientific">Chanos chanos</name>
    <name type="common">Milkfish</name>
    <name type="synonym">Mugil chanos</name>
    <dbReference type="NCBI Taxonomy" id="29144"/>
    <lineage>
        <taxon>Eukaryota</taxon>
        <taxon>Metazoa</taxon>
        <taxon>Chordata</taxon>
        <taxon>Craniata</taxon>
        <taxon>Vertebrata</taxon>
        <taxon>Euteleostomi</taxon>
        <taxon>Actinopterygii</taxon>
        <taxon>Neopterygii</taxon>
        <taxon>Teleostei</taxon>
        <taxon>Ostariophysi</taxon>
        <taxon>Gonorynchiformes</taxon>
        <taxon>Chanidae</taxon>
        <taxon>Chanos</taxon>
    </lineage>
</organism>
<keyword evidence="6" id="KW-0137">Centromere</keyword>
<dbReference type="RefSeq" id="XP_030635729.1">
    <property type="nucleotide sequence ID" value="XM_030779869.1"/>
</dbReference>
<dbReference type="Proteomes" id="UP000504632">
    <property type="component" value="Chromosome 7"/>
</dbReference>
<evidence type="ECO:0000256" key="2">
    <source>
        <dbReference type="ARBA" id="ARBA00004584"/>
    </source>
</evidence>
<evidence type="ECO:0000313" key="8">
    <source>
        <dbReference type="RefSeq" id="XP_030635729.1"/>
    </source>
</evidence>
<dbReference type="CTD" id="402852"/>
<accession>A0A6J2VVC2</accession>
<sequence length="182" mass="20078">MALLTPFNKMPELNTANILLVENEEQFQTKLADVIVNYEKQINVNVRLARKLPLPIENADTRPRIDLVVFIVNLIYERSLQAMESSIKHLDSGFFVGKVCFLVTGARCGSVSHERLLSVRKLAASLHCPMLCAEDQTTEGVRAAALRLLSIVKVSAGLVPTATALYLSALTRCTLPAELDQD</sequence>
<dbReference type="AlphaFoldDB" id="A0A6J2VVC2"/>
<dbReference type="PANTHER" id="PTHR34436:SF1">
    <property type="entry name" value="CENTROMERE PROTEIN M"/>
    <property type="match status" value="1"/>
</dbReference>
<comment type="subcellular location">
    <subcellularLocation>
        <location evidence="2">Chromosome</location>
        <location evidence="2">Centromere</location>
    </subcellularLocation>
    <subcellularLocation>
        <location evidence="1">Nucleus</location>
    </subcellularLocation>
</comment>
<protein>
    <recommendedName>
        <fullName evidence="3">Centromere protein M</fullName>
    </recommendedName>
</protein>
<dbReference type="PANTHER" id="PTHR34436">
    <property type="entry name" value="CENTROMERE PROTEIN M"/>
    <property type="match status" value="1"/>
</dbReference>
<evidence type="ECO:0000256" key="1">
    <source>
        <dbReference type="ARBA" id="ARBA00004123"/>
    </source>
</evidence>